<dbReference type="CDD" id="cd09272">
    <property type="entry name" value="RNase_HI_RT_Ty1"/>
    <property type="match status" value="1"/>
</dbReference>
<dbReference type="EMBL" id="CAKLBY020000258">
    <property type="protein sequence ID" value="CAK7940500.1"/>
    <property type="molecule type" value="Genomic_DNA"/>
</dbReference>
<comment type="caution">
    <text evidence="1">The sequence shown here is derived from an EMBL/GenBank/DDBJ whole genome shotgun (WGS) entry which is preliminary data.</text>
</comment>
<protein>
    <recommendedName>
        <fullName evidence="3">Reverse transcriptase Ty1/copia-type domain-containing protein</fullName>
    </recommendedName>
</protein>
<sequence length="476" mass="51972">MRGGKRDGWMKAMREEIAALQSNDVWTIVKRAPGTHVLRTKWVYKTKTDAQGNLERLKARLVADGSLNGQGILALAATWGVPAKHSDIPNAYVKAEKEAHLRIFLQMPRGMQVTEETLRTHGATSASELVLELRKSLYGLKQAGRLGSLLLHAKLVDAGTSAAAVESLFKSLASLSIKDLVQFSKLLGMRVQLASEGGYKLDQEEAIGDLVRDNGLVDANPTRTPIGDDCYEIEANDTTLLGTTGAKTGATVRDFQSLVGSLLWVARCTHPDIAFAVHKATCQMHAPRVHVWKMAKRVARYLKSTAAFKIAMKPEYDGDGTMRLEAFSDADYAADKSDRKSMTGGVVRLNGMAVSWSARKQGGVALSTMEAEFVTASEVAHEVLGLREMLREVGLDPALPMQLHVVNQAAISQIANEASSLKAKRVDVRLKFLCDFARRGVVVAICVRSEKMLVDLMTKALDATKLRTLRELMCIG</sequence>
<name>A0AAV1V3X7_9STRA</name>
<dbReference type="Proteomes" id="UP001162060">
    <property type="component" value="Unassembled WGS sequence"/>
</dbReference>
<evidence type="ECO:0000313" key="2">
    <source>
        <dbReference type="Proteomes" id="UP001162060"/>
    </source>
</evidence>
<gene>
    <name evidence="1" type="ORF">PM001_LOCUS25650</name>
</gene>
<reference evidence="1" key="1">
    <citation type="submission" date="2024-01" db="EMBL/GenBank/DDBJ databases">
        <authorList>
            <person name="Webb A."/>
        </authorList>
    </citation>
    <scope>NUCLEOTIDE SEQUENCE</scope>
    <source>
        <strain evidence="1">Pm1</strain>
    </source>
</reference>
<accession>A0AAV1V3X7</accession>
<dbReference type="PANTHER" id="PTHR11439">
    <property type="entry name" value="GAG-POL-RELATED RETROTRANSPOSON"/>
    <property type="match status" value="1"/>
</dbReference>
<organism evidence="1 2">
    <name type="scientific">Peronospora matthiolae</name>
    <dbReference type="NCBI Taxonomy" id="2874970"/>
    <lineage>
        <taxon>Eukaryota</taxon>
        <taxon>Sar</taxon>
        <taxon>Stramenopiles</taxon>
        <taxon>Oomycota</taxon>
        <taxon>Peronosporomycetes</taxon>
        <taxon>Peronosporales</taxon>
        <taxon>Peronosporaceae</taxon>
        <taxon>Peronospora</taxon>
    </lineage>
</organism>
<evidence type="ECO:0008006" key="3">
    <source>
        <dbReference type="Google" id="ProtNLM"/>
    </source>
</evidence>
<evidence type="ECO:0000313" key="1">
    <source>
        <dbReference type="EMBL" id="CAK7940500.1"/>
    </source>
</evidence>
<dbReference type="PANTHER" id="PTHR11439:SF440">
    <property type="entry name" value="INTEGRASE CATALYTIC DOMAIN-CONTAINING PROTEIN"/>
    <property type="match status" value="1"/>
</dbReference>
<proteinExistence type="predicted"/>
<dbReference type="AlphaFoldDB" id="A0AAV1V3X7"/>